<proteinExistence type="predicted"/>
<dbReference type="EMBL" id="UOGK01000675">
    <property type="protein sequence ID" value="VAX42303.1"/>
    <property type="molecule type" value="Genomic_DNA"/>
</dbReference>
<feature type="non-terminal residue" evidence="1">
    <location>
        <position position="1"/>
    </location>
</feature>
<evidence type="ECO:0000313" key="1">
    <source>
        <dbReference type="EMBL" id="VAX42303.1"/>
    </source>
</evidence>
<reference evidence="1" key="1">
    <citation type="submission" date="2018-06" db="EMBL/GenBank/DDBJ databases">
        <authorList>
            <person name="Zhirakovskaya E."/>
        </authorList>
    </citation>
    <scope>NUCLEOTIDE SEQUENCE</scope>
</reference>
<organism evidence="1">
    <name type="scientific">hydrothermal vent metagenome</name>
    <dbReference type="NCBI Taxonomy" id="652676"/>
    <lineage>
        <taxon>unclassified sequences</taxon>
        <taxon>metagenomes</taxon>
        <taxon>ecological metagenomes</taxon>
    </lineage>
</organism>
<protein>
    <submittedName>
        <fullName evidence="1">Uncharacterized protein</fullName>
    </submittedName>
</protein>
<name>A0A3B1DYL9_9ZZZZ</name>
<accession>A0A3B1DYL9</accession>
<dbReference type="AlphaFoldDB" id="A0A3B1DYL9"/>
<sequence length="173" mass="18691">RASEGLLPLHLAKRWPKQAMVERDVLLAHAHPTSPPRLREGLYILGNNNSRRTYTRTDHHGRVVLMNPRVLPFSTATVAYSQTQPLQVKPVAQVRSVARPMPQDTLDISAAARARSQPTHPLAAAKVPGGIDFEAAAPTPAQARGALPIYTHPADRNVAATGITAGRLIDTEA</sequence>
<gene>
    <name evidence="1" type="ORF">MNBD_PLANCTO03-2282</name>
</gene>